<gene>
    <name evidence="8" type="ORF">KI659_16945</name>
</gene>
<dbReference type="Gene3D" id="1.25.40.390">
    <property type="match status" value="1"/>
</dbReference>
<dbReference type="RefSeq" id="WP_213946567.1">
    <property type="nucleotide sequence ID" value="NZ_JAHCMY010000017.1"/>
</dbReference>
<dbReference type="Pfam" id="PF07980">
    <property type="entry name" value="SusD_RagB"/>
    <property type="match status" value="1"/>
</dbReference>
<evidence type="ECO:0000313" key="9">
    <source>
        <dbReference type="Proteomes" id="UP001319104"/>
    </source>
</evidence>
<evidence type="ECO:0000256" key="4">
    <source>
        <dbReference type="ARBA" id="ARBA00023136"/>
    </source>
</evidence>
<comment type="subcellular location">
    <subcellularLocation>
        <location evidence="1">Cell outer membrane</location>
    </subcellularLocation>
</comment>
<sequence>MKKFIYTSVIVALSLTSCSEDYLDRVPLDAIVDETFWENEDQLILAVNAIYGNIKAKNTVDFENIGDNTLWPSTTAYLQIGSGNFNHDLATLNNEWRNMYAGIRQCNNFLENYEQAFVAVPERREILAAEVRVIRAYLYSYLSELFGDVPLVTTVLDIDELYGGRDPKEQVVEFVLTELQEAADILPAEIPSGNDLGRIRKGAALGLKARVALYNGFYDVAEVASQEVMNLGLYELYSNGDPSTSYNDLFTYSGRQARGNNRETMIARLHLEEINRHNLSREIQVPDQNARFNPTKSLVDSYLCIDGLPIDRSPLYSEESYEAIFENRDPRMSQTILAPGSPWGGRFDGNPDNDDPSVYTAPKFRSDRRGSVTVTGYYFTKYVEPSTVHQVTQDVNDIHVLRYAEVLLTYAEAKLELGSLTQSDLDISINLLRERVGMRPMVISELQANQLDLREEIRRERRVELALEGQRYFDIKRWRQGDLLAEDTKGVRRDLVLAQDEVANVQVDSDGYVVALTNRRFEDPKNYLWPVPLVQLERNPVLGQNPGW</sequence>
<comment type="similarity">
    <text evidence="2">Belongs to the SusD family.</text>
</comment>
<keyword evidence="5" id="KW-0998">Cell outer membrane</keyword>
<dbReference type="EMBL" id="JAHCMY010000017">
    <property type="protein sequence ID" value="MBS9525709.1"/>
    <property type="molecule type" value="Genomic_DNA"/>
</dbReference>
<feature type="domain" description="RagB/SusD" evidence="6">
    <location>
        <begin position="290"/>
        <end position="548"/>
    </location>
</feature>
<proteinExistence type="inferred from homology"/>
<evidence type="ECO:0000259" key="7">
    <source>
        <dbReference type="Pfam" id="PF14322"/>
    </source>
</evidence>
<comment type="caution">
    <text evidence="8">The sequence shown here is derived from an EMBL/GenBank/DDBJ whole genome shotgun (WGS) entry which is preliminary data.</text>
</comment>
<dbReference type="GO" id="GO:0009279">
    <property type="term" value="C:cell outer membrane"/>
    <property type="evidence" value="ECO:0007669"/>
    <property type="project" value="UniProtKB-SubCell"/>
</dbReference>
<organism evidence="8 9">
    <name type="scientific">Litoribacter ruber</name>
    <dbReference type="NCBI Taxonomy" id="702568"/>
    <lineage>
        <taxon>Bacteria</taxon>
        <taxon>Pseudomonadati</taxon>
        <taxon>Bacteroidota</taxon>
        <taxon>Cytophagia</taxon>
        <taxon>Cytophagales</taxon>
        <taxon>Cyclobacteriaceae</taxon>
        <taxon>Litoribacter</taxon>
    </lineage>
</organism>
<dbReference type="InterPro" id="IPR011990">
    <property type="entry name" value="TPR-like_helical_dom_sf"/>
</dbReference>
<keyword evidence="3" id="KW-0732">Signal</keyword>
<evidence type="ECO:0000256" key="3">
    <source>
        <dbReference type="ARBA" id="ARBA00022729"/>
    </source>
</evidence>
<evidence type="ECO:0000259" key="6">
    <source>
        <dbReference type="Pfam" id="PF07980"/>
    </source>
</evidence>
<accession>A0AAP2G269</accession>
<keyword evidence="9" id="KW-1185">Reference proteome</keyword>
<feature type="domain" description="SusD-like N-terminal" evidence="7">
    <location>
        <begin position="41"/>
        <end position="213"/>
    </location>
</feature>
<dbReference type="Pfam" id="PF14322">
    <property type="entry name" value="SusD-like_3"/>
    <property type="match status" value="1"/>
</dbReference>
<keyword evidence="4" id="KW-0472">Membrane</keyword>
<name>A0AAP2G269_9BACT</name>
<dbReference type="InterPro" id="IPR033985">
    <property type="entry name" value="SusD-like_N"/>
</dbReference>
<dbReference type="Proteomes" id="UP001319104">
    <property type="component" value="Unassembled WGS sequence"/>
</dbReference>
<protein>
    <submittedName>
        <fullName evidence="8">RagB/SusD family nutrient uptake outer membrane protein</fullName>
    </submittedName>
</protein>
<reference evidence="8 9" key="1">
    <citation type="submission" date="2021-05" db="EMBL/GenBank/DDBJ databases">
        <authorList>
            <person name="Zhang Z.D."/>
            <person name="Osman G."/>
        </authorList>
    </citation>
    <scope>NUCLEOTIDE SEQUENCE [LARGE SCALE GENOMIC DNA]</scope>
    <source>
        <strain evidence="8 9">KCTC 32217</strain>
    </source>
</reference>
<evidence type="ECO:0000313" key="8">
    <source>
        <dbReference type="EMBL" id="MBS9525709.1"/>
    </source>
</evidence>
<dbReference type="SUPFAM" id="SSF48452">
    <property type="entry name" value="TPR-like"/>
    <property type="match status" value="1"/>
</dbReference>
<evidence type="ECO:0000256" key="5">
    <source>
        <dbReference type="ARBA" id="ARBA00023237"/>
    </source>
</evidence>
<dbReference type="InterPro" id="IPR012944">
    <property type="entry name" value="SusD_RagB_dom"/>
</dbReference>
<dbReference type="PROSITE" id="PS51257">
    <property type="entry name" value="PROKAR_LIPOPROTEIN"/>
    <property type="match status" value="1"/>
</dbReference>
<evidence type="ECO:0000256" key="2">
    <source>
        <dbReference type="ARBA" id="ARBA00006275"/>
    </source>
</evidence>
<dbReference type="AlphaFoldDB" id="A0AAP2G269"/>
<evidence type="ECO:0000256" key="1">
    <source>
        <dbReference type="ARBA" id="ARBA00004442"/>
    </source>
</evidence>